<dbReference type="PANTHER" id="PTHR23501:SF195">
    <property type="entry name" value="PEP5"/>
    <property type="match status" value="1"/>
</dbReference>
<gene>
    <name evidence="8" type="ORF">PSALAMII_LOCUS2783</name>
</gene>
<evidence type="ECO:0000313" key="8">
    <source>
        <dbReference type="EMBL" id="CAG8338156.1"/>
    </source>
</evidence>
<keyword evidence="9" id="KW-1185">Reference proteome</keyword>
<feature type="transmembrane region" description="Helical" evidence="7">
    <location>
        <begin position="73"/>
        <end position="92"/>
    </location>
</feature>
<dbReference type="InterPro" id="IPR036259">
    <property type="entry name" value="MFS_trans_sf"/>
</dbReference>
<feature type="region of interest" description="Disordered" evidence="6">
    <location>
        <begin position="1"/>
        <end position="24"/>
    </location>
</feature>
<dbReference type="AlphaFoldDB" id="A0A9W4INE1"/>
<comment type="subcellular location">
    <subcellularLocation>
        <location evidence="1">Membrane</location>
        <topology evidence="1">Multi-pass membrane protein</topology>
    </subcellularLocation>
</comment>
<feature type="transmembrane region" description="Helical" evidence="7">
    <location>
        <begin position="181"/>
        <end position="202"/>
    </location>
</feature>
<evidence type="ECO:0000256" key="3">
    <source>
        <dbReference type="ARBA" id="ARBA00022692"/>
    </source>
</evidence>
<dbReference type="Pfam" id="PF06609">
    <property type="entry name" value="TRI12"/>
    <property type="match status" value="1"/>
</dbReference>
<feature type="transmembrane region" description="Helical" evidence="7">
    <location>
        <begin position="249"/>
        <end position="268"/>
    </location>
</feature>
<keyword evidence="2" id="KW-0813">Transport</keyword>
<comment type="caution">
    <text evidence="8">The sequence shown here is derived from an EMBL/GenBank/DDBJ whole genome shotgun (WGS) entry which is preliminary data.</text>
</comment>
<dbReference type="EMBL" id="CAJVPG010000110">
    <property type="protein sequence ID" value="CAG8338156.1"/>
    <property type="molecule type" value="Genomic_DNA"/>
</dbReference>
<evidence type="ECO:0000256" key="7">
    <source>
        <dbReference type="SAM" id="Phobius"/>
    </source>
</evidence>
<proteinExistence type="predicted"/>
<evidence type="ECO:0000256" key="6">
    <source>
        <dbReference type="SAM" id="MobiDB-lite"/>
    </source>
</evidence>
<dbReference type="OrthoDB" id="5518345at2759"/>
<feature type="transmembrane region" description="Helical" evidence="7">
    <location>
        <begin position="363"/>
        <end position="381"/>
    </location>
</feature>
<feature type="transmembrane region" description="Helical" evidence="7">
    <location>
        <begin position="288"/>
        <end position="308"/>
    </location>
</feature>
<dbReference type="SUPFAM" id="SSF103473">
    <property type="entry name" value="MFS general substrate transporter"/>
    <property type="match status" value="1"/>
</dbReference>
<dbReference type="GO" id="GO:0022857">
    <property type="term" value="F:transmembrane transporter activity"/>
    <property type="evidence" value="ECO:0007669"/>
    <property type="project" value="InterPro"/>
</dbReference>
<organism evidence="8 9">
    <name type="scientific">Penicillium salamii</name>
    <dbReference type="NCBI Taxonomy" id="1612424"/>
    <lineage>
        <taxon>Eukaryota</taxon>
        <taxon>Fungi</taxon>
        <taxon>Dikarya</taxon>
        <taxon>Ascomycota</taxon>
        <taxon>Pezizomycotina</taxon>
        <taxon>Eurotiomycetes</taxon>
        <taxon>Eurotiomycetidae</taxon>
        <taxon>Eurotiales</taxon>
        <taxon>Aspergillaceae</taxon>
        <taxon>Penicillium</taxon>
    </lineage>
</organism>
<keyword evidence="3 7" id="KW-0812">Transmembrane</keyword>
<keyword evidence="4 7" id="KW-1133">Transmembrane helix</keyword>
<evidence type="ECO:0000256" key="1">
    <source>
        <dbReference type="ARBA" id="ARBA00004141"/>
    </source>
</evidence>
<protein>
    <recommendedName>
        <fullName evidence="10">MFS general substrate transporter</fullName>
    </recommendedName>
</protein>
<feature type="transmembrane region" description="Helical" evidence="7">
    <location>
        <begin position="328"/>
        <end position="351"/>
    </location>
</feature>
<dbReference type="Gene3D" id="1.20.1250.20">
    <property type="entry name" value="MFS general substrate transporter like domains"/>
    <property type="match status" value="1"/>
</dbReference>
<evidence type="ECO:0000256" key="2">
    <source>
        <dbReference type="ARBA" id="ARBA00022448"/>
    </source>
</evidence>
<evidence type="ECO:0008006" key="10">
    <source>
        <dbReference type="Google" id="ProtNLM"/>
    </source>
</evidence>
<dbReference type="PANTHER" id="PTHR23501">
    <property type="entry name" value="MAJOR FACILITATOR SUPERFAMILY"/>
    <property type="match status" value="1"/>
</dbReference>
<keyword evidence="5 7" id="KW-0472">Membrane</keyword>
<evidence type="ECO:0000256" key="5">
    <source>
        <dbReference type="ARBA" id="ARBA00023136"/>
    </source>
</evidence>
<reference evidence="8" key="1">
    <citation type="submission" date="2021-07" db="EMBL/GenBank/DDBJ databases">
        <authorList>
            <person name="Branca A.L. A."/>
        </authorList>
    </citation>
    <scope>NUCLEOTIDE SEQUENCE</scope>
</reference>
<feature type="transmembrane region" description="Helical" evidence="7">
    <location>
        <begin position="507"/>
        <end position="529"/>
    </location>
</feature>
<sequence length="594" mass="64392">MTVDTEKDVPTGSTVAPSSPSSLSNEFAAPVVTLKTWIVSSILSCGYGLSFWPVPVVSAIGTNISADMGDPTGYIWFVPAWTISITCAFLIFGPNTDLLGRRWFLVLGNLVCFIGHIIVASAKTTTQVTAGLAMAAFALPELLPNKWRHIGVVIADFTVYIAVIVAPVTARYGYELGSWEWNFWGVAIFQGLSSLGLLFLYYPPKHPLGVSYKDAFKSLDYLGAFLFIGGAVPFLMGIVWAGVYESNDVHVVAPLVVGAVVLVCFALWEHFGKLKYPLTPTYVFVSSWGRDFTAPVIALGVVNMFYYSSSILWPQMITVFYTNGGADWKYSVILSLPQGFAIFFGAILLTLFGSKLRHWQWQLTGSVFVMVVFGSLLGLVTPTNKGTMIAFIFLSQAGFGWGLYLSIAITQMGVDHKALGVSGGISGCIRFAAGAVATSIYQTVFSNSLAKYTAKFVPSAAIGAGLPESKVTGLMSVVAQGAAAMKEYSPTVVSAAQAALSQAYCKAIFVVAMVSMAFGIVGLAACLCCKDVDYKMTSKVSHDFETHFAVLFKVKEMLMRFIFRLRCTWRTQILPTGMNITRSPKARMVYYLST</sequence>
<feature type="transmembrane region" description="Helical" evidence="7">
    <location>
        <begin position="222"/>
        <end position="243"/>
    </location>
</feature>
<feature type="transmembrane region" description="Helical" evidence="7">
    <location>
        <begin position="150"/>
        <end position="169"/>
    </location>
</feature>
<evidence type="ECO:0000256" key="4">
    <source>
        <dbReference type="ARBA" id="ARBA00022989"/>
    </source>
</evidence>
<feature type="transmembrane region" description="Helical" evidence="7">
    <location>
        <begin position="387"/>
        <end position="407"/>
    </location>
</feature>
<accession>A0A9W4INE1</accession>
<dbReference type="GO" id="GO:0005886">
    <property type="term" value="C:plasma membrane"/>
    <property type="evidence" value="ECO:0007669"/>
    <property type="project" value="TreeGrafter"/>
</dbReference>
<dbReference type="Proteomes" id="UP001152649">
    <property type="component" value="Unassembled WGS sequence"/>
</dbReference>
<dbReference type="InterPro" id="IPR010573">
    <property type="entry name" value="MFS_Str1/Tri12-like"/>
</dbReference>
<feature type="transmembrane region" description="Helical" evidence="7">
    <location>
        <begin position="104"/>
        <end position="122"/>
    </location>
</feature>
<evidence type="ECO:0000313" key="9">
    <source>
        <dbReference type="Proteomes" id="UP001152649"/>
    </source>
</evidence>
<name>A0A9W4INE1_9EURO</name>